<dbReference type="SUPFAM" id="SSF53474">
    <property type="entry name" value="alpha/beta-Hydrolases"/>
    <property type="match status" value="1"/>
</dbReference>
<feature type="domain" description="AB hydrolase-1" evidence="3">
    <location>
        <begin position="35"/>
        <end position="279"/>
    </location>
</feature>
<dbReference type="InterPro" id="IPR000073">
    <property type="entry name" value="AB_hydrolase_1"/>
</dbReference>
<reference evidence="4 5" key="1">
    <citation type="submission" date="2018-08" db="EMBL/GenBank/DDBJ databases">
        <title>A genome reference for cultivated species of the human gut microbiota.</title>
        <authorList>
            <person name="Zou Y."/>
            <person name="Xue W."/>
            <person name="Luo G."/>
        </authorList>
    </citation>
    <scope>NUCLEOTIDE SEQUENCE [LARGE SCALE GENOMIC DNA]</scope>
    <source>
        <strain evidence="4 5">AM07-24</strain>
    </source>
</reference>
<comment type="similarity">
    <text evidence="2">Belongs to the AB hydrolase superfamily. FUS2 hydrolase family.</text>
</comment>
<evidence type="ECO:0000256" key="1">
    <source>
        <dbReference type="ARBA" id="ARBA00022801"/>
    </source>
</evidence>
<dbReference type="Proteomes" id="UP000284841">
    <property type="component" value="Unassembled WGS sequence"/>
</dbReference>
<dbReference type="Pfam" id="PF00561">
    <property type="entry name" value="Abhydrolase_1"/>
    <property type="match status" value="1"/>
</dbReference>
<sequence length="298" mass="33401">MNQKFIREDVDFYSNATRCGAWLYLPKEEGNRKCPVIVMAHGLGGVREMRLNTYAERFSTAGYACFLFDYRNYGASDGNKRQRIHVKEQLVDWDCAINFIKKSDKVDGSKVLLFGSSFSGGHVITLSAKRKDILAAIAQCPYTNTQATLGTLSPLTALKTIPLVIADLLSCLTGYHPVMLKLGDAPGKAAMMAVPDYKEFFEQIPANSSFVNKAPARTLLEFLKYSPSRYTKDIEKPIYYAVCKKDTLAPADATIKCAKLSPKAVIKEYECGHFGIYLGDFFEQAIKDYINFFDQYSK</sequence>
<name>A0A415E6S5_9FIRM</name>
<gene>
    <name evidence="4" type="ORF">DW099_02280</name>
</gene>
<dbReference type="AlphaFoldDB" id="A0A415E6S5"/>
<dbReference type="PANTHER" id="PTHR22946">
    <property type="entry name" value="DIENELACTONE HYDROLASE DOMAIN-CONTAINING PROTEIN-RELATED"/>
    <property type="match status" value="1"/>
</dbReference>
<protein>
    <submittedName>
        <fullName evidence="4">Alpha/beta fold hydrolase</fullName>
    </submittedName>
</protein>
<dbReference type="Gene3D" id="3.40.50.1820">
    <property type="entry name" value="alpha/beta hydrolase"/>
    <property type="match status" value="1"/>
</dbReference>
<keyword evidence="5" id="KW-1185">Reference proteome</keyword>
<dbReference type="OrthoDB" id="9776685at2"/>
<dbReference type="InterPro" id="IPR029058">
    <property type="entry name" value="AB_hydrolase_fold"/>
</dbReference>
<proteinExistence type="inferred from homology"/>
<dbReference type="RefSeq" id="WP_118333549.1">
    <property type="nucleotide sequence ID" value="NZ_AP025567.1"/>
</dbReference>
<evidence type="ECO:0000313" key="5">
    <source>
        <dbReference type="Proteomes" id="UP000284841"/>
    </source>
</evidence>
<dbReference type="GO" id="GO:0052689">
    <property type="term" value="F:carboxylic ester hydrolase activity"/>
    <property type="evidence" value="ECO:0007669"/>
    <property type="project" value="UniProtKB-ARBA"/>
</dbReference>
<organism evidence="4 5">
    <name type="scientific">Emergencia timonensis</name>
    <dbReference type="NCBI Taxonomy" id="1776384"/>
    <lineage>
        <taxon>Bacteria</taxon>
        <taxon>Bacillati</taxon>
        <taxon>Bacillota</taxon>
        <taxon>Clostridia</taxon>
        <taxon>Peptostreptococcales</taxon>
        <taxon>Anaerovoracaceae</taxon>
        <taxon>Emergencia</taxon>
    </lineage>
</organism>
<dbReference type="Gene3D" id="1.10.10.800">
    <property type="match status" value="1"/>
</dbReference>
<evidence type="ECO:0000256" key="2">
    <source>
        <dbReference type="ARBA" id="ARBA00038115"/>
    </source>
</evidence>
<keyword evidence="1 4" id="KW-0378">Hydrolase</keyword>
<dbReference type="InterPro" id="IPR050261">
    <property type="entry name" value="FrsA_esterase"/>
</dbReference>
<dbReference type="STRING" id="1776384.GCA_900086585_02738"/>
<evidence type="ECO:0000259" key="3">
    <source>
        <dbReference type="Pfam" id="PF00561"/>
    </source>
</evidence>
<evidence type="ECO:0000313" key="4">
    <source>
        <dbReference type="EMBL" id="RHJ89424.1"/>
    </source>
</evidence>
<dbReference type="EMBL" id="QRMS01000001">
    <property type="protein sequence ID" value="RHJ89424.1"/>
    <property type="molecule type" value="Genomic_DNA"/>
</dbReference>
<dbReference type="PANTHER" id="PTHR22946:SF9">
    <property type="entry name" value="POLYKETIDE TRANSFERASE AF380"/>
    <property type="match status" value="1"/>
</dbReference>
<accession>A0A415E6S5</accession>
<comment type="caution">
    <text evidence="4">The sequence shown here is derived from an EMBL/GenBank/DDBJ whole genome shotgun (WGS) entry which is preliminary data.</text>
</comment>